<dbReference type="GeneID" id="94429578"/>
<feature type="transmembrane region" description="Helical" evidence="2">
    <location>
        <begin position="45"/>
        <end position="66"/>
    </location>
</feature>
<organism evidence="3 4">
    <name type="scientific">Cystoisospora suis</name>
    <dbReference type="NCBI Taxonomy" id="483139"/>
    <lineage>
        <taxon>Eukaryota</taxon>
        <taxon>Sar</taxon>
        <taxon>Alveolata</taxon>
        <taxon>Apicomplexa</taxon>
        <taxon>Conoidasida</taxon>
        <taxon>Coccidia</taxon>
        <taxon>Eucoccidiorida</taxon>
        <taxon>Eimeriorina</taxon>
        <taxon>Sarcocystidae</taxon>
        <taxon>Cystoisospora</taxon>
    </lineage>
</organism>
<evidence type="ECO:0008006" key="5">
    <source>
        <dbReference type="Google" id="ProtNLM"/>
    </source>
</evidence>
<dbReference type="RefSeq" id="XP_067921655.1">
    <property type="nucleotide sequence ID" value="XM_068066367.1"/>
</dbReference>
<evidence type="ECO:0000256" key="1">
    <source>
        <dbReference type="SAM" id="MobiDB-lite"/>
    </source>
</evidence>
<keyword evidence="4" id="KW-1185">Reference proteome</keyword>
<feature type="region of interest" description="Disordered" evidence="1">
    <location>
        <begin position="572"/>
        <end position="619"/>
    </location>
</feature>
<dbReference type="AlphaFoldDB" id="A0A2C6KV75"/>
<reference evidence="3 4" key="1">
    <citation type="journal article" date="2017" name="Int. J. Parasitol.">
        <title>The genome of the protozoan parasite Cystoisospora suis and a reverse vaccinology approach to identify vaccine candidates.</title>
        <authorList>
            <person name="Palmieri N."/>
            <person name="Shrestha A."/>
            <person name="Ruttkowski B."/>
            <person name="Beck T."/>
            <person name="Vogl C."/>
            <person name="Tomley F."/>
            <person name="Blake D.P."/>
            <person name="Joachim A."/>
        </authorList>
    </citation>
    <scope>NUCLEOTIDE SEQUENCE [LARGE SCALE GENOMIC DNA]</scope>
    <source>
        <strain evidence="3 4">Wien I</strain>
    </source>
</reference>
<dbReference type="Proteomes" id="UP000221165">
    <property type="component" value="Unassembled WGS sequence"/>
</dbReference>
<dbReference type="OrthoDB" id="10689005at2759"/>
<proteinExistence type="predicted"/>
<keyword evidence="2" id="KW-0472">Membrane</keyword>
<feature type="region of interest" description="Disordered" evidence="1">
    <location>
        <begin position="120"/>
        <end position="164"/>
    </location>
</feature>
<sequence length="670" mass="72349">MRGESLSWTEADWLLSAFSAGTLVLLLCAFVAITRPGLPHKPPGADLLLLALSLIQTVLSLAFYLVSDTHLLALLTRAFKCFQSALVCRFFLLLSSRVIHRAHHHSVAVTPAAGSLSPLRSLDTEDPTTIAGGRSERQALVAPLQGRRGTLPASKGRRKEIPPHADDRAFSGTKFCRSPAQASPVRTPREPARMETDIHGCSHVACQGHSWRAGCMSESESSDAGGIALARGVTTEVATKVVSHLRTSLRCPAFRPGLSSGGPCRAPPSAAGQCGCLDTPLKRRLCSPLCLVRGFSGLLLLLPLCCFCAAIPLLSSVKHSCADLAWLCMSVLWGIIAVVAASAGIAVYRRLSLQQTVPSVGRPHPDLTEDSTEGSRSARLFTLLRDTESSTHCEGTVLRTDEDEEDGGIRLCHGECYSSRVLGHQGKLPRSDESGRGLPSGASGLSKEPGVEQQVLMASCDDFSDTDWRPGIADGEFSSYQARIYGQPAMSRCFEGSTEVLEAFEGFNGPSFTMELRSEIDLNDLHVFPTLVPGVDDYSTEEDLPVEEERTGNAQGRFRQVFARRLGRVLPITRRERRRTPGSHVRPEESPGRNARGGPASNSTPQTGLQPYRSTPSHEVHRKRKQLLVLIFVDGFCAAVSQPAASYDLEDFTGGERYLPCSTIVAGSLE</sequence>
<feature type="transmembrane region" description="Helical" evidence="2">
    <location>
        <begin position="290"/>
        <end position="312"/>
    </location>
</feature>
<protein>
    <recommendedName>
        <fullName evidence="5">Transmembrane protein</fullName>
    </recommendedName>
</protein>
<dbReference type="EMBL" id="MIGC01003098">
    <property type="protein sequence ID" value="PHJ19963.1"/>
    <property type="molecule type" value="Genomic_DNA"/>
</dbReference>
<keyword evidence="2" id="KW-1133">Transmembrane helix</keyword>
<feature type="region of interest" description="Disordered" evidence="1">
    <location>
        <begin position="425"/>
        <end position="450"/>
    </location>
</feature>
<name>A0A2C6KV75_9APIC</name>
<evidence type="ECO:0000313" key="3">
    <source>
        <dbReference type="EMBL" id="PHJ19963.1"/>
    </source>
</evidence>
<feature type="transmembrane region" description="Helical" evidence="2">
    <location>
        <begin position="324"/>
        <end position="348"/>
    </location>
</feature>
<gene>
    <name evidence="3" type="ORF">CSUI_006203</name>
</gene>
<feature type="compositionally biased region" description="Polar residues" evidence="1">
    <location>
        <begin position="600"/>
        <end position="617"/>
    </location>
</feature>
<evidence type="ECO:0000313" key="4">
    <source>
        <dbReference type="Proteomes" id="UP000221165"/>
    </source>
</evidence>
<comment type="caution">
    <text evidence="3">The sequence shown here is derived from an EMBL/GenBank/DDBJ whole genome shotgun (WGS) entry which is preliminary data.</text>
</comment>
<accession>A0A2C6KV75</accession>
<evidence type="ECO:0000256" key="2">
    <source>
        <dbReference type="SAM" id="Phobius"/>
    </source>
</evidence>
<feature type="transmembrane region" description="Helical" evidence="2">
    <location>
        <begin position="13"/>
        <end position="33"/>
    </location>
</feature>
<dbReference type="VEuPathDB" id="ToxoDB:CSUI_006203"/>
<keyword evidence="2" id="KW-0812">Transmembrane</keyword>